<dbReference type="PANTHER" id="PTHR45586:SF1">
    <property type="entry name" value="LIPOPOLYSACCHARIDE ASSEMBLY PROTEIN B"/>
    <property type="match status" value="1"/>
</dbReference>
<dbReference type="EMBL" id="JAMZEJ010000008">
    <property type="protein sequence ID" value="MCQ8241957.1"/>
    <property type="molecule type" value="Genomic_DNA"/>
</dbReference>
<evidence type="ECO:0000313" key="5">
    <source>
        <dbReference type="EMBL" id="MCQ8241957.1"/>
    </source>
</evidence>
<feature type="signal peptide" evidence="4">
    <location>
        <begin position="1"/>
        <end position="19"/>
    </location>
</feature>
<keyword evidence="6" id="KW-1185">Reference proteome</keyword>
<feature type="compositionally biased region" description="Pro residues" evidence="3">
    <location>
        <begin position="573"/>
        <end position="584"/>
    </location>
</feature>
<evidence type="ECO:0000313" key="6">
    <source>
        <dbReference type="Proteomes" id="UP001524547"/>
    </source>
</evidence>
<feature type="chain" id="PRO_5046113644" evidence="4">
    <location>
        <begin position="20"/>
        <end position="584"/>
    </location>
</feature>
<name>A0ABT1W026_9PROT</name>
<organism evidence="5 6">
    <name type="scientific">Rhizosaccharibacter radicis</name>
    <dbReference type="NCBI Taxonomy" id="2782605"/>
    <lineage>
        <taxon>Bacteria</taxon>
        <taxon>Pseudomonadati</taxon>
        <taxon>Pseudomonadota</taxon>
        <taxon>Alphaproteobacteria</taxon>
        <taxon>Acetobacterales</taxon>
        <taxon>Acetobacteraceae</taxon>
        <taxon>Rhizosaccharibacter</taxon>
    </lineage>
</organism>
<keyword evidence="4" id="KW-0732">Signal</keyword>
<dbReference type="SUPFAM" id="SSF48452">
    <property type="entry name" value="TPR-like"/>
    <property type="match status" value="2"/>
</dbReference>
<keyword evidence="2" id="KW-0802">TPR repeat</keyword>
<dbReference type="SMART" id="SM00028">
    <property type="entry name" value="TPR"/>
    <property type="match status" value="5"/>
</dbReference>
<dbReference type="Gene3D" id="1.25.40.10">
    <property type="entry name" value="Tetratricopeptide repeat domain"/>
    <property type="match status" value="1"/>
</dbReference>
<evidence type="ECO:0000256" key="1">
    <source>
        <dbReference type="ARBA" id="ARBA00022737"/>
    </source>
</evidence>
<keyword evidence="1" id="KW-0677">Repeat</keyword>
<dbReference type="InterPro" id="IPR011990">
    <property type="entry name" value="TPR-like_helical_dom_sf"/>
</dbReference>
<dbReference type="PANTHER" id="PTHR45586">
    <property type="entry name" value="TPR REPEAT-CONTAINING PROTEIN PA4667"/>
    <property type="match status" value="1"/>
</dbReference>
<sequence length="584" mass="61907">MAFARSMLASILPAASAVAATVRPSHAAAPAPEPPRVAPGTLGPFLAGSVANELGDDEEAAQELARALAADPDDPVFQREAFLFAAAAGSPGLAALVPRGDDTLLGHLALADEAARKGNWPEAERLFGDLPRSPLNDLMRPILVAWAQQGGGHTDLALQTLAAPGTDNPFGALFALNAGEIATLAGRQNVAGEQLRMAQTLYAGNNVALTEALGRYLAGTGHILEAQAMVHALGRQIPLLGMVEGRLDAALALPLIADAKGGIARAYLGIAGLLQEQARAAPGGRGADPGNAEAEGFLLRFAIAMQPDLAPARLMLAELQLPDHPDAAIRILDGIPPTNPFEPLARLRRATLLGVSGHPAEARRLLEQLAHDLPQRPEPLQSLGDVLQDAKDWHGAADAYGRAIAVRGTLGHDDWPLLFSRAVAFDRGGDWPRAEADLQRAIRLAPDQPLLLNYLGYSLTERNRDLPQAQALIQRALDGKPDDGSIRDSLGWVLLRRDDVPGAVRVLEHAAEQTPEDPTVNYHLGVAYWMAGRRVEAEQQWHWALLLHPDPADASRIQSTLEASAGSGARPGTPLPPFFGPPMR</sequence>
<reference evidence="5 6" key="1">
    <citation type="submission" date="2022-06" db="EMBL/GenBank/DDBJ databases">
        <title>Rhizosaccharibacter gen. nov. sp. nov. KSS12, endophytic bacteria isolated from sugarcane.</title>
        <authorList>
            <person name="Pitiwittayakul N."/>
        </authorList>
    </citation>
    <scope>NUCLEOTIDE SEQUENCE [LARGE SCALE GENOMIC DNA]</scope>
    <source>
        <strain evidence="5 6">KSS12</strain>
    </source>
</reference>
<protein>
    <submittedName>
        <fullName evidence="5">Tetratricopeptide repeat protein</fullName>
    </submittedName>
</protein>
<gene>
    <name evidence="5" type="ORF">NFI88_14045</name>
</gene>
<dbReference type="Proteomes" id="UP001524547">
    <property type="component" value="Unassembled WGS sequence"/>
</dbReference>
<dbReference type="InterPro" id="IPR051012">
    <property type="entry name" value="CellSynth/LPSAsmb/PSIAsmb"/>
</dbReference>
<dbReference type="RefSeq" id="WP_422920705.1">
    <property type="nucleotide sequence ID" value="NZ_JAMZEJ010000008.1"/>
</dbReference>
<feature type="region of interest" description="Disordered" evidence="3">
    <location>
        <begin position="561"/>
        <end position="584"/>
    </location>
</feature>
<evidence type="ECO:0000256" key="2">
    <source>
        <dbReference type="ARBA" id="ARBA00022803"/>
    </source>
</evidence>
<comment type="caution">
    <text evidence="5">The sequence shown here is derived from an EMBL/GenBank/DDBJ whole genome shotgun (WGS) entry which is preliminary data.</text>
</comment>
<evidence type="ECO:0000256" key="4">
    <source>
        <dbReference type="SAM" id="SignalP"/>
    </source>
</evidence>
<dbReference type="InterPro" id="IPR019734">
    <property type="entry name" value="TPR_rpt"/>
</dbReference>
<proteinExistence type="predicted"/>
<dbReference type="Pfam" id="PF13432">
    <property type="entry name" value="TPR_16"/>
    <property type="match status" value="2"/>
</dbReference>
<accession>A0ABT1W026</accession>
<evidence type="ECO:0000256" key="3">
    <source>
        <dbReference type="SAM" id="MobiDB-lite"/>
    </source>
</evidence>